<protein>
    <submittedName>
        <fullName evidence="2">Uncharacterized protein</fullName>
    </submittedName>
</protein>
<feature type="compositionally biased region" description="Basic residues" evidence="1">
    <location>
        <begin position="62"/>
        <end position="75"/>
    </location>
</feature>
<reference evidence="2 3" key="1">
    <citation type="journal article" date="2022" name="G3 (Bethesda)">
        <title>Enemy or ally: a genomic approach to elucidate the lifestyle of Phyllosticta citrichinaensis.</title>
        <authorList>
            <person name="Buijs V.A."/>
            <person name="Groenewald J.Z."/>
            <person name="Haridas S."/>
            <person name="LaButti K.M."/>
            <person name="Lipzen A."/>
            <person name="Martin F.M."/>
            <person name="Barry K."/>
            <person name="Grigoriev I.V."/>
            <person name="Crous P.W."/>
            <person name="Seidl M.F."/>
        </authorList>
    </citation>
    <scope>NUCLEOTIDE SEQUENCE [LARGE SCALE GENOMIC DNA]</scope>
    <source>
        <strain evidence="2 3">CBS 129764</strain>
    </source>
</reference>
<feature type="region of interest" description="Disordered" evidence="1">
    <location>
        <begin position="47"/>
        <end position="93"/>
    </location>
</feature>
<sequence>MDNTASKHQHDSETASSPSENDQMCIDTADFADFVWLKGSRYSYTQTLAPSLDDPDLEKRYNLHPKRQKPRKGHQKGQEDRSMIDERAGEPGYRPKRVEELAAGVAAAANNNIASHSLQLRARTAGLRSRERAAIDATVATLERSQKADSGPTSSGSAAAREILCSLAESNSENVLVMYTAKKSSPRVVCQYPLCPRPNRDISDAGSSYVSLEHLGDWKDLTAAPGIEVGGDDGVTKLIPVFVRAGRDESLHVHGTFCVACLKELCLRHV</sequence>
<evidence type="ECO:0000313" key="2">
    <source>
        <dbReference type="EMBL" id="KAK8177638.1"/>
    </source>
</evidence>
<feature type="region of interest" description="Disordered" evidence="1">
    <location>
        <begin position="1"/>
        <end position="23"/>
    </location>
</feature>
<evidence type="ECO:0000313" key="3">
    <source>
        <dbReference type="Proteomes" id="UP001456524"/>
    </source>
</evidence>
<dbReference type="Proteomes" id="UP001456524">
    <property type="component" value="Unassembled WGS sequence"/>
</dbReference>
<evidence type="ECO:0000256" key="1">
    <source>
        <dbReference type="SAM" id="MobiDB-lite"/>
    </source>
</evidence>
<dbReference type="EMBL" id="JBBWUH010000001">
    <property type="protein sequence ID" value="KAK8177638.1"/>
    <property type="molecule type" value="Genomic_DNA"/>
</dbReference>
<proteinExistence type="predicted"/>
<keyword evidence="3" id="KW-1185">Reference proteome</keyword>
<organism evidence="2 3">
    <name type="scientific">Phyllosticta citrichinensis</name>
    <dbReference type="NCBI Taxonomy" id="1130410"/>
    <lineage>
        <taxon>Eukaryota</taxon>
        <taxon>Fungi</taxon>
        <taxon>Dikarya</taxon>
        <taxon>Ascomycota</taxon>
        <taxon>Pezizomycotina</taxon>
        <taxon>Dothideomycetes</taxon>
        <taxon>Dothideomycetes incertae sedis</taxon>
        <taxon>Botryosphaeriales</taxon>
        <taxon>Phyllostictaceae</taxon>
        <taxon>Phyllosticta</taxon>
    </lineage>
</organism>
<gene>
    <name evidence="2" type="ORF">IWX90DRAFT_482616</name>
</gene>
<accession>A0ABR1Y6V7</accession>
<comment type="caution">
    <text evidence="2">The sequence shown here is derived from an EMBL/GenBank/DDBJ whole genome shotgun (WGS) entry which is preliminary data.</text>
</comment>
<feature type="compositionally biased region" description="Basic and acidic residues" evidence="1">
    <location>
        <begin position="76"/>
        <end position="89"/>
    </location>
</feature>
<name>A0ABR1Y6V7_9PEZI</name>